<comment type="subcellular location">
    <subcellularLocation>
        <location evidence="1 10">Cytoplasm</location>
    </subcellularLocation>
</comment>
<evidence type="ECO:0000256" key="1">
    <source>
        <dbReference type="ARBA" id="ARBA00004496"/>
    </source>
</evidence>
<proteinExistence type="inferred from homology"/>
<dbReference type="InterPro" id="IPR022634">
    <property type="entry name" value="DNA_polIII_beta_N"/>
</dbReference>
<reference evidence="14 15" key="1">
    <citation type="submission" date="2018-08" db="EMBL/GenBank/DDBJ databases">
        <title>A genome reference for cultivated species of the human gut microbiota.</title>
        <authorList>
            <person name="Zou Y."/>
            <person name="Xue W."/>
            <person name="Luo G."/>
        </authorList>
    </citation>
    <scope>NUCLEOTIDE SEQUENCE [LARGE SCALE GENOMIC DNA]</scope>
    <source>
        <strain evidence="14 15">AM25-6</strain>
    </source>
</reference>
<dbReference type="InterPro" id="IPR022635">
    <property type="entry name" value="DNA_polIII_beta_C"/>
</dbReference>
<dbReference type="GO" id="GO:0006271">
    <property type="term" value="P:DNA strand elongation involved in DNA replication"/>
    <property type="evidence" value="ECO:0007669"/>
    <property type="project" value="TreeGrafter"/>
</dbReference>
<keyword evidence="7 10" id="KW-0235">DNA replication</keyword>
<feature type="domain" description="DNA polymerase III beta sliding clamp C-terminal" evidence="13">
    <location>
        <begin position="247"/>
        <end position="365"/>
    </location>
</feature>
<dbReference type="RefSeq" id="WP_117530989.1">
    <property type="nucleotide sequence ID" value="NZ_CAUFKS010000024.1"/>
</dbReference>
<dbReference type="GO" id="GO:0008408">
    <property type="term" value="F:3'-5' exonuclease activity"/>
    <property type="evidence" value="ECO:0007669"/>
    <property type="project" value="InterPro"/>
</dbReference>
<dbReference type="Gene3D" id="3.70.10.10">
    <property type="match status" value="1"/>
</dbReference>
<dbReference type="AlphaFoldDB" id="A0A3E3E0S7"/>
<dbReference type="NCBIfam" id="TIGR00663">
    <property type="entry name" value="dnan"/>
    <property type="match status" value="1"/>
</dbReference>
<keyword evidence="5 10" id="KW-0808">Transferase</keyword>
<accession>A0A3E3E0S7</accession>
<dbReference type="Pfam" id="PF00712">
    <property type="entry name" value="DNA_pol3_beta"/>
    <property type="match status" value="1"/>
</dbReference>
<keyword evidence="9" id="KW-0238">DNA-binding</keyword>
<dbReference type="InterPro" id="IPR046938">
    <property type="entry name" value="DNA_clamp_sf"/>
</dbReference>
<protein>
    <recommendedName>
        <fullName evidence="3 10">Beta sliding clamp</fullName>
    </recommendedName>
</protein>
<evidence type="ECO:0000313" key="15">
    <source>
        <dbReference type="Proteomes" id="UP000261212"/>
    </source>
</evidence>
<evidence type="ECO:0000256" key="5">
    <source>
        <dbReference type="ARBA" id="ARBA00022679"/>
    </source>
</evidence>
<feature type="domain" description="DNA polymerase III beta sliding clamp N-terminal" evidence="11">
    <location>
        <begin position="1"/>
        <end position="116"/>
    </location>
</feature>
<evidence type="ECO:0000259" key="12">
    <source>
        <dbReference type="Pfam" id="PF02767"/>
    </source>
</evidence>
<evidence type="ECO:0000313" key="14">
    <source>
        <dbReference type="EMBL" id="RGD74895.1"/>
    </source>
</evidence>
<sequence>MNIKVDRNEFLKALITVSKATTLRNVGSLEGILLESYDDVLSLYATNKEIQISTIIDAKVIREGKLLINSRILSDIVRSFDNGEVEIDADENNNIKLTCLNSKFNITAMDYRTFPNKEVYNINDFIKMDNHVIRNMIKETSFACATSDSVSPILTGILIENNDEDIKFVAIDGFRMAIRSEQSKERYMNNIKCVVPSSTLNELNKILTNYDDDVFLNINDKKFVANIGRTQLVSSLLQGQFIDYGNLLPKESKTIVKMNKNELLSACERAAIISDEGRAHLITLHFTDNNLLLTSKSAYGNVEENININLSGEDLDISFNSRYVIDALKVIEDEKVILEFNSSNSPCLIKPVSSNKFTYLIMPVRISN</sequence>
<dbReference type="GO" id="GO:0003677">
    <property type="term" value="F:DNA binding"/>
    <property type="evidence" value="ECO:0007669"/>
    <property type="project" value="UniProtKB-UniRule"/>
</dbReference>
<dbReference type="PANTHER" id="PTHR30478">
    <property type="entry name" value="DNA POLYMERASE III SUBUNIT BETA"/>
    <property type="match status" value="1"/>
</dbReference>
<dbReference type="SMART" id="SM00480">
    <property type="entry name" value="POL3Bc"/>
    <property type="match status" value="1"/>
</dbReference>
<dbReference type="EMBL" id="QUSM01000002">
    <property type="protein sequence ID" value="RGD74895.1"/>
    <property type="molecule type" value="Genomic_DNA"/>
</dbReference>
<dbReference type="Proteomes" id="UP000261212">
    <property type="component" value="Unassembled WGS sequence"/>
</dbReference>
<keyword evidence="4 10" id="KW-0963">Cytoplasm</keyword>
<evidence type="ECO:0000256" key="10">
    <source>
        <dbReference type="PIRNR" id="PIRNR000804"/>
    </source>
</evidence>
<dbReference type="SUPFAM" id="SSF55979">
    <property type="entry name" value="DNA clamp"/>
    <property type="match status" value="3"/>
</dbReference>
<dbReference type="GO" id="GO:0003887">
    <property type="term" value="F:DNA-directed DNA polymerase activity"/>
    <property type="evidence" value="ECO:0007669"/>
    <property type="project" value="UniProtKB-UniRule"/>
</dbReference>
<evidence type="ECO:0000259" key="11">
    <source>
        <dbReference type="Pfam" id="PF00712"/>
    </source>
</evidence>
<dbReference type="Pfam" id="PF02768">
    <property type="entry name" value="DNA_pol3_beta_3"/>
    <property type="match status" value="1"/>
</dbReference>
<dbReference type="GO" id="GO:0009360">
    <property type="term" value="C:DNA polymerase III complex"/>
    <property type="evidence" value="ECO:0007669"/>
    <property type="project" value="InterPro"/>
</dbReference>
<feature type="domain" description="DNA polymerase III beta sliding clamp central" evidence="12">
    <location>
        <begin position="129"/>
        <end position="241"/>
    </location>
</feature>
<comment type="function">
    <text evidence="10">Confers DNA tethering and processivity to DNA polymerases and other proteins. Acts as a clamp, forming a ring around DNA (a reaction catalyzed by the clamp-loading complex) which diffuses in an ATP-independent manner freely and bidirectionally along dsDNA. Initially characterized for its ability to contact the catalytic subunit of DNA polymerase III (Pol III), a complex, multichain enzyme responsible for most of the replicative synthesis in bacteria; Pol III exhibits 3'-5' exonuclease proofreading activity. The beta chain is required for initiation of replication as well as for processivity of DNA replication.</text>
</comment>
<dbReference type="InterPro" id="IPR022637">
    <property type="entry name" value="DNA_polIII_beta_cen"/>
</dbReference>
<evidence type="ECO:0000256" key="3">
    <source>
        <dbReference type="ARBA" id="ARBA00021035"/>
    </source>
</evidence>
<evidence type="ECO:0000256" key="8">
    <source>
        <dbReference type="ARBA" id="ARBA00022932"/>
    </source>
</evidence>
<dbReference type="Pfam" id="PF02767">
    <property type="entry name" value="DNA_pol3_beta_2"/>
    <property type="match status" value="1"/>
</dbReference>
<evidence type="ECO:0000256" key="7">
    <source>
        <dbReference type="ARBA" id="ARBA00022705"/>
    </source>
</evidence>
<dbReference type="InterPro" id="IPR001001">
    <property type="entry name" value="DNA_polIII_beta"/>
</dbReference>
<evidence type="ECO:0000259" key="13">
    <source>
        <dbReference type="Pfam" id="PF02768"/>
    </source>
</evidence>
<comment type="caution">
    <text evidence="14">The sequence shown here is derived from an EMBL/GenBank/DDBJ whole genome shotgun (WGS) entry which is preliminary data.</text>
</comment>
<organism evidence="14 15">
    <name type="scientific">Anaerofustis stercorihominis</name>
    <dbReference type="NCBI Taxonomy" id="214853"/>
    <lineage>
        <taxon>Bacteria</taxon>
        <taxon>Bacillati</taxon>
        <taxon>Bacillota</taxon>
        <taxon>Clostridia</taxon>
        <taxon>Eubacteriales</taxon>
        <taxon>Eubacteriaceae</taxon>
        <taxon>Anaerofustis</taxon>
    </lineage>
</organism>
<keyword evidence="6 10" id="KW-0548">Nucleotidyltransferase</keyword>
<evidence type="ECO:0000256" key="2">
    <source>
        <dbReference type="ARBA" id="ARBA00010752"/>
    </source>
</evidence>
<dbReference type="PANTHER" id="PTHR30478:SF0">
    <property type="entry name" value="BETA SLIDING CLAMP"/>
    <property type="match status" value="1"/>
</dbReference>
<comment type="subunit">
    <text evidence="10">Forms a ring-shaped head-to-tail homodimer around DNA.</text>
</comment>
<evidence type="ECO:0000256" key="6">
    <source>
        <dbReference type="ARBA" id="ARBA00022695"/>
    </source>
</evidence>
<gene>
    <name evidence="14" type="primary">dnaN</name>
    <name evidence="14" type="ORF">DW687_00785</name>
</gene>
<evidence type="ECO:0000256" key="9">
    <source>
        <dbReference type="ARBA" id="ARBA00023125"/>
    </source>
</evidence>
<dbReference type="PIRSF" id="PIRSF000804">
    <property type="entry name" value="DNA_pol_III_b"/>
    <property type="match status" value="1"/>
</dbReference>
<dbReference type="GO" id="GO:0005737">
    <property type="term" value="C:cytoplasm"/>
    <property type="evidence" value="ECO:0007669"/>
    <property type="project" value="UniProtKB-SubCell"/>
</dbReference>
<dbReference type="Gene3D" id="3.10.150.10">
    <property type="entry name" value="DNA Polymerase III, subunit A, domain 2"/>
    <property type="match status" value="1"/>
</dbReference>
<dbReference type="CDD" id="cd00140">
    <property type="entry name" value="beta_clamp"/>
    <property type="match status" value="1"/>
</dbReference>
<name>A0A3E3E0S7_9FIRM</name>
<evidence type="ECO:0000256" key="4">
    <source>
        <dbReference type="ARBA" id="ARBA00022490"/>
    </source>
</evidence>
<comment type="similarity">
    <text evidence="2 10">Belongs to the beta sliding clamp family.</text>
</comment>
<keyword evidence="8 10" id="KW-0239">DNA-directed DNA polymerase</keyword>